<accession>L0KS14</accession>
<organism evidence="2 3">
    <name type="scientific">Mesorhizobium australicum (strain HAMBI 3006 / LMG 24608 / WSM2073)</name>
    <dbReference type="NCBI Taxonomy" id="754035"/>
    <lineage>
        <taxon>Bacteria</taxon>
        <taxon>Pseudomonadati</taxon>
        <taxon>Pseudomonadota</taxon>
        <taxon>Alphaproteobacteria</taxon>
        <taxon>Hyphomicrobiales</taxon>
        <taxon>Phyllobacteriaceae</taxon>
        <taxon>Mesorhizobium</taxon>
    </lineage>
</organism>
<dbReference type="AlphaFoldDB" id="L0KS14"/>
<evidence type="ECO:0000259" key="1">
    <source>
        <dbReference type="Pfam" id="PF06527"/>
    </source>
</evidence>
<protein>
    <recommendedName>
        <fullName evidence="1">TniQ domain-containing protein</fullName>
    </recommendedName>
</protein>
<keyword evidence="3" id="KW-1185">Reference proteome</keyword>
<dbReference type="HOGENOM" id="CLU_377575_0_0_5"/>
<feature type="domain" description="TniQ" evidence="1">
    <location>
        <begin position="19"/>
        <end position="138"/>
    </location>
</feature>
<dbReference type="GeneID" id="90993190"/>
<dbReference type="OrthoDB" id="7872036at2"/>
<proteinExistence type="predicted"/>
<dbReference type="Proteomes" id="UP000010998">
    <property type="component" value="Chromosome"/>
</dbReference>
<dbReference type="InterPro" id="IPR009492">
    <property type="entry name" value="TniQ"/>
</dbReference>
<gene>
    <name evidence="2" type="ordered locus">Mesau_06013</name>
</gene>
<sequence>MLDRVDSERLVPVISRWGIQPLADEPAHGFFLRLAALNGQVSIRPFAMALGINGRNIKPQEMLSFCAELPIPGLDILRDATPVLGDRGSVYIRGERLRVGRDWSTRHRRYCAKCLEESSHHRFWFDILAISHCPFHGQEMSVEKNGMVWAQGYSANAMRTPATSNLAKIGLAQYLAGRLGVLPRVRVALLDAMELTDAIFLSAVIGDMIQVGWRSRKPDADRTQSTQQAADRGLCFLLDGRSLIDLCSEYIRAGRFFIDGKLTSRKPTHVLGWLESPMRNQIHHKGIAPLRDCIRALLGELRPPARRKRVQINAEFDRGVDVIAKSLRLRSSAVRQLAVACGQLTCRDLNADAIANMATRACSPETAAELLGVSDKRLATLRDSQLIQPLIKGCAGNPAKYDVEAIHSLIDQLSARYPTAGVPTAGLTLEQYQRKMLCSYPTVARQVLTGQLPISGLDLTKNGFSAILVPQPSVHRIRRTALDDGYVTAEQAAARLCVQPNVIKNLVKLRIIHGLEKGGKAWAVDVQSLERFASDFVPAKVLAERLQCPVCKLPARLQSLGISIAFSTRQIGVTIVRRSDVARVVPVSSDSSDLADQFFRAMRAYFLTSRYGHGLRWVEGESNAIILGIGGRVRLSVEYQAKQSATDATLVISSSASERKFALADDKFRALWPESTMGIRSGGRATVSQSCALDGQTSSHEPTFNWLESCALSLRSLVGQPCKWGSKPVQSIAD</sequence>
<evidence type="ECO:0000313" key="3">
    <source>
        <dbReference type="Proteomes" id="UP000010998"/>
    </source>
</evidence>
<evidence type="ECO:0000313" key="2">
    <source>
        <dbReference type="EMBL" id="AGB48232.1"/>
    </source>
</evidence>
<name>L0KS14_MESAW</name>
<dbReference type="EMBL" id="CP003358">
    <property type="protein sequence ID" value="AGB48232.1"/>
    <property type="molecule type" value="Genomic_DNA"/>
</dbReference>
<reference evidence="3" key="1">
    <citation type="submission" date="2012-02" db="EMBL/GenBank/DDBJ databases">
        <title>Complete sequence of Mesorhizobium australicum WSM2073.</title>
        <authorList>
            <person name="Lucas S."/>
            <person name="Han J."/>
            <person name="Lapidus A."/>
            <person name="Cheng J.-F."/>
            <person name="Goodwin L."/>
            <person name="Pitluck S."/>
            <person name="Peters L."/>
            <person name="Gu W."/>
            <person name="Detter J.C."/>
            <person name="Han C."/>
            <person name="Tapia R."/>
            <person name="Land M."/>
            <person name="Hauser L."/>
            <person name="Kyrpides N."/>
            <person name="Ivanova N."/>
            <person name="Pagani I."/>
            <person name="Reeve W.G."/>
            <person name="Howieson J.G."/>
            <person name="Tiwari R.P."/>
            <person name="O'Hara G.W."/>
            <person name="Atkins C.A."/>
            <person name="Ronson C.W."/>
            <person name="Nandasena K.G."/>
            <person name="Woyke T."/>
        </authorList>
    </citation>
    <scope>NUCLEOTIDE SEQUENCE [LARGE SCALE GENOMIC DNA]</scope>
    <source>
        <strain evidence="3">LMG 24608 / HAMBI 3006 / WSM2073</strain>
    </source>
</reference>
<dbReference type="eggNOG" id="ENOG5030HPZ">
    <property type="taxonomic scope" value="Bacteria"/>
</dbReference>
<dbReference type="KEGG" id="mam:Mesau_06013"/>
<dbReference type="Pfam" id="PF06527">
    <property type="entry name" value="TniQ"/>
    <property type="match status" value="1"/>
</dbReference>
<dbReference type="STRING" id="754035.Mesau_06013"/>
<dbReference type="RefSeq" id="WP_015319277.1">
    <property type="nucleotide sequence ID" value="NC_019973.1"/>
</dbReference>